<reference evidence="1 2" key="1">
    <citation type="submission" date="2020-11" db="EMBL/GenBank/DDBJ databases">
        <title>Genomic insight of Alicyclobacillus mali FL 18 reveals a new arsenic-resistant strain, with potential in environmental biotechnology.</title>
        <authorList>
            <person name="Fiorentino G."/>
            <person name="Gallo G."/>
            <person name="Aulitto M."/>
        </authorList>
    </citation>
    <scope>NUCLEOTIDE SEQUENCE [LARGE SCALE GENOMIC DNA]</scope>
    <source>
        <strain evidence="1 2">FL 18</strain>
    </source>
</reference>
<accession>A0ABS0F3N7</accession>
<organism evidence="1 2">
    <name type="scientific">Alicyclobacillus mali</name>
    <name type="common">ex Roth et al. 2021</name>
    <dbReference type="NCBI Taxonomy" id="1123961"/>
    <lineage>
        <taxon>Bacteria</taxon>
        <taxon>Bacillati</taxon>
        <taxon>Bacillota</taxon>
        <taxon>Bacilli</taxon>
        <taxon>Bacillales</taxon>
        <taxon>Alicyclobacillaceae</taxon>
        <taxon>Alicyclobacillus</taxon>
    </lineage>
</organism>
<evidence type="ECO:0000313" key="1">
    <source>
        <dbReference type="EMBL" id="MBF8377908.1"/>
    </source>
</evidence>
<proteinExistence type="predicted"/>
<dbReference type="RefSeq" id="WP_067847265.1">
    <property type="nucleotide sequence ID" value="NZ_JADPKZ010000040.1"/>
</dbReference>
<protein>
    <submittedName>
        <fullName evidence="1">Uncharacterized protein</fullName>
    </submittedName>
</protein>
<keyword evidence="2" id="KW-1185">Reference proteome</keyword>
<sequence length="63" mass="7408">MGVETEAERGYQDAIRHVTRALEHRRHKLEESDPDEFAGGAEERRARIDEIDHLLEVIRTLKR</sequence>
<dbReference type="EMBL" id="JADPKZ010000040">
    <property type="protein sequence ID" value="MBF8377908.1"/>
    <property type="molecule type" value="Genomic_DNA"/>
</dbReference>
<dbReference type="Proteomes" id="UP000642910">
    <property type="component" value="Unassembled WGS sequence"/>
</dbReference>
<gene>
    <name evidence="1" type="ORF">IW967_08525</name>
</gene>
<name>A0ABS0F3N7_9BACL</name>
<comment type="caution">
    <text evidence="1">The sequence shown here is derived from an EMBL/GenBank/DDBJ whole genome shotgun (WGS) entry which is preliminary data.</text>
</comment>
<evidence type="ECO:0000313" key="2">
    <source>
        <dbReference type="Proteomes" id="UP000642910"/>
    </source>
</evidence>